<organism evidence="4">
    <name type="scientific">Xenopsylla cheopis</name>
    <name type="common">Oriental rat flea</name>
    <name type="synonym">Pulex cheopis</name>
    <dbReference type="NCBI Taxonomy" id="163159"/>
    <lineage>
        <taxon>Eukaryota</taxon>
        <taxon>Metazoa</taxon>
        <taxon>Ecdysozoa</taxon>
        <taxon>Arthropoda</taxon>
        <taxon>Hexapoda</taxon>
        <taxon>Insecta</taxon>
        <taxon>Pterygota</taxon>
        <taxon>Neoptera</taxon>
        <taxon>Endopterygota</taxon>
        <taxon>Siphonaptera</taxon>
        <taxon>Pulicidae</taxon>
        <taxon>Xenopsyllinae</taxon>
        <taxon>Xenopsylla</taxon>
    </lineage>
</organism>
<dbReference type="PANTHER" id="PTHR15954">
    <property type="entry name" value="VACUOLAR PROTEIN SORTING-ASSOCIATED PROTEIN 51 HOMOLOG"/>
    <property type="match status" value="1"/>
</dbReference>
<dbReference type="AlphaFoldDB" id="A0A6M2DRE6"/>
<evidence type="ECO:0000313" key="4">
    <source>
        <dbReference type="EMBL" id="NOV48945.1"/>
    </source>
</evidence>
<accession>A0A6M2DRE6</accession>
<dbReference type="GO" id="GO:0032456">
    <property type="term" value="P:endocytic recycling"/>
    <property type="evidence" value="ECO:0007669"/>
    <property type="project" value="TreeGrafter"/>
</dbReference>
<dbReference type="GO" id="GO:0016020">
    <property type="term" value="C:membrane"/>
    <property type="evidence" value="ECO:0007669"/>
    <property type="project" value="TreeGrafter"/>
</dbReference>
<dbReference type="GO" id="GO:0007030">
    <property type="term" value="P:Golgi organization"/>
    <property type="evidence" value="ECO:0007669"/>
    <property type="project" value="UniProtKB-UniRule"/>
</dbReference>
<evidence type="ECO:0000256" key="2">
    <source>
        <dbReference type="ARBA" id="ARBA00016122"/>
    </source>
</evidence>
<evidence type="ECO:0000256" key="3">
    <source>
        <dbReference type="RuleBase" id="RU368010"/>
    </source>
</evidence>
<dbReference type="GO" id="GO:0000938">
    <property type="term" value="C:GARP complex"/>
    <property type="evidence" value="ECO:0007669"/>
    <property type="project" value="UniProtKB-UniRule"/>
</dbReference>
<dbReference type="InterPro" id="IPR014812">
    <property type="entry name" value="Vps51"/>
</dbReference>
<keyword evidence="3" id="KW-0813">Transport</keyword>
<comment type="subcellular location">
    <subcellularLocation>
        <location evidence="3">Golgi apparatus</location>
        <location evidence="3">trans-Golgi network</location>
    </subcellularLocation>
</comment>
<dbReference type="GO" id="GO:1990745">
    <property type="term" value="C:EARP complex"/>
    <property type="evidence" value="ECO:0007669"/>
    <property type="project" value="TreeGrafter"/>
</dbReference>
<dbReference type="GO" id="GO:0042147">
    <property type="term" value="P:retrograde transport, endosome to Golgi"/>
    <property type="evidence" value="ECO:0007669"/>
    <property type="project" value="UniProtKB-UniRule"/>
</dbReference>
<comment type="function">
    <text evidence="3">Acts as component of the GARP complex that is involved in retrograde transport from early and late endosomes to the trans-Golgi network (TGN).</text>
</comment>
<evidence type="ECO:0000256" key="1">
    <source>
        <dbReference type="ARBA" id="ARBA00006080"/>
    </source>
</evidence>
<dbReference type="EMBL" id="GIIL01005219">
    <property type="protein sequence ID" value="NOV48945.1"/>
    <property type="molecule type" value="Transcribed_RNA"/>
</dbReference>
<proteinExistence type="inferred from homology"/>
<keyword evidence="3" id="KW-0333">Golgi apparatus</keyword>
<dbReference type="GO" id="GO:0015031">
    <property type="term" value="P:protein transport"/>
    <property type="evidence" value="ECO:0007669"/>
    <property type="project" value="UniProtKB-UniRule"/>
</dbReference>
<comment type="similarity">
    <text evidence="1 3">Belongs to the VPS51 family.</text>
</comment>
<dbReference type="GO" id="GO:0048193">
    <property type="term" value="P:Golgi vesicle transport"/>
    <property type="evidence" value="ECO:0007669"/>
    <property type="project" value="TreeGrafter"/>
</dbReference>
<protein>
    <recommendedName>
        <fullName evidence="2 3">Vacuolar protein sorting-associated protein 51 homolog</fullName>
    </recommendedName>
</protein>
<keyword evidence="3" id="KW-0445">Lipid transport</keyword>
<keyword evidence="3" id="KW-0653">Protein transport</keyword>
<dbReference type="GO" id="GO:0007041">
    <property type="term" value="P:lysosomal transport"/>
    <property type="evidence" value="ECO:0007669"/>
    <property type="project" value="TreeGrafter"/>
</dbReference>
<dbReference type="GO" id="GO:0005829">
    <property type="term" value="C:cytosol"/>
    <property type="evidence" value="ECO:0007669"/>
    <property type="project" value="GOC"/>
</dbReference>
<name>A0A6M2DRE6_XENCH</name>
<sequence length="740" mass="84984">MVDKNQSVYDINGPNFNSEVYLKRILKDYSLKQIIDHEADIVKDTQLLHSEMQTLVYENYNKFISATDTIKKMKTDFKKMETEMNLLASNMDSITSFSEQISSTLQDTRQQITKLSGVHSLLRRLQFLFKLPSKLKEKMEEKNYGEAVQDYMQAQRVLQQYGKHPSFKGIQEDCDVIIISLKSQLYNEFEVAHSTVQEMAMSTELLLQLGEDCQTLSNEFLKGATSRLGEQLVLLQDQTEDRDMLEFVDLGNDGFISDLCYVVTAYIDMFIKREHKHSYSDDTETDANNLLKTFINLNMEKYLNLVQDRIDSDTGVTDTLVMLRGLDRFHRRIQAMMSICKDCKFISSSTDIIIDAANKQCKHQLKSLELHFDQNVTSIRQSLATNGNTAFKSDSTPLEGSLHDLMSNLVLTTIEKCKVVLKDLMVFLQPELTFNIKSEFRTSLCVNGIREGLVVEFLHYIIETVREFCSPNNTSNVPPELLLVLCKLCFEFENTGVHTLISLCDEWYDIDTMIYSNLTLDTDICVDMHDSAQMLINTYVKMQGLSISQMLRKSVESRDWLNTIEPRTVRAVMKRVVEELGRLEKHLSGMFVDGGTTQSSDSSRKTHSLSVSRQHLRSSWSSFSPSQLDSSLVSNIHKLFSERIDMFSSVNFTKISILTGIIKISLKTLLECIRLRTFSKFGLQQVQVDTHYLQLYLWRFVSDENLIHFLLDEILGSAVHRCLEPVLMEPSIVEVICERS</sequence>
<reference evidence="4" key="1">
    <citation type="submission" date="2020-03" db="EMBL/GenBank/DDBJ databases">
        <title>Transcriptomic Profiling of the Digestive Tract of the Rat Flea, Xenopsylla cheopis, Following Blood Feeding and Infection with Yersinia pestis.</title>
        <authorList>
            <person name="Bland D.M."/>
            <person name="Martens C.A."/>
            <person name="Virtaneva K."/>
            <person name="Kanakabandi K."/>
            <person name="Long D."/>
            <person name="Rosenke R."/>
            <person name="Saturday G.A."/>
            <person name="Hoyt F.H."/>
            <person name="Bruno D.P."/>
            <person name="Ribeiro J.M.C."/>
            <person name="Hinnebusch J."/>
        </authorList>
    </citation>
    <scope>NUCLEOTIDE SEQUENCE</scope>
</reference>
<dbReference type="GO" id="GO:0006869">
    <property type="term" value="P:lipid transport"/>
    <property type="evidence" value="ECO:0007669"/>
    <property type="project" value="UniProtKB-UniRule"/>
</dbReference>
<dbReference type="Pfam" id="PF08700">
    <property type="entry name" value="VPS51_Exo84_N"/>
    <property type="match status" value="1"/>
</dbReference>
<dbReference type="PANTHER" id="PTHR15954:SF4">
    <property type="entry name" value="VACUOLAR PROTEIN SORTING-ASSOCIATED PROTEIN 51 HOMOLOG"/>
    <property type="match status" value="1"/>
</dbReference>
<comment type="subunit">
    <text evidence="3">Component of the Golgi-associated retrograde protein (GARP) complex.</text>
</comment>